<evidence type="ECO:0000313" key="1">
    <source>
        <dbReference type="EMBL" id="QBH14236.1"/>
    </source>
</evidence>
<keyword evidence="4" id="KW-1185">Reference proteome</keyword>
<organism evidence="2 3">
    <name type="scientific">Desulfobacter hydrogenophilus</name>
    <dbReference type="NCBI Taxonomy" id="2291"/>
    <lineage>
        <taxon>Bacteria</taxon>
        <taxon>Pseudomonadati</taxon>
        <taxon>Thermodesulfobacteriota</taxon>
        <taxon>Desulfobacteria</taxon>
        <taxon>Desulfobacterales</taxon>
        <taxon>Desulfobacteraceae</taxon>
        <taxon>Desulfobacter</taxon>
    </lineage>
</organism>
<dbReference type="EMBL" id="CP036313">
    <property type="protein sequence ID" value="QBH14236.1"/>
    <property type="molecule type" value="Genomic_DNA"/>
</dbReference>
<accession>A0A328FDQ3</accession>
<dbReference type="AlphaFoldDB" id="A0A328FDQ3"/>
<evidence type="ECO:0000313" key="2">
    <source>
        <dbReference type="EMBL" id="RAM02834.1"/>
    </source>
</evidence>
<gene>
    <name evidence="2" type="ORF">DO021_06325</name>
    <name evidence="1" type="ORF">EYB58_15735</name>
</gene>
<dbReference type="EMBL" id="QLNI01000010">
    <property type="protein sequence ID" value="RAM02834.1"/>
    <property type="molecule type" value="Genomic_DNA"/>
</dbReference>
<dbReference type="Proteomes" id="UP000248798">
    <property type="component" value="Unassembled WGS sequence"/>
</dbReference>
<reference evidence="2 3" key="1">
    <citation type="submission" date="2018-06" db="EMBL/GenBank/DDBJ databases">
        <title>Complete Genome Sequence of Desulfobacter hydrogenophilus (DSM3380).</title>
        <authorList>
            <person name="Marietou A."/>
            <person name="Schreiber L."/>
            <person name="Marshall I."/>
            <person name="Jorgensen B."/>
        </authorList>
    </citation>
    <scope>NUCLEOTIDE SEQUENCE [LARGE SCALE GENOMIC DNA]</scope>
    <source>
        <strain evidence="2 3">DSM 3380</strain>
    </source>
</reference>
<dbReference type="RefSeq" id="WP_111954842.1">
    <property type="nucleotide sequence ID" value="NZ_CP036313.1"/>
</dbReference>
<evidence type="ECO:0000313" key="4">
    <source>
        <dbReference type="Proteomes" id="UP000293902"/>
    </source>
</evidence>
<evidence type="ECO:0000313" key="3">
    <source>
        <dbReference type="Proteomes" id="UP000248798"/>
    </source>
</evidence>
<sequence length="477" mass="54915">MNRLKSKLENALGKSIDKICPNKFHTVSANHCAHFVSHMTGLTFSFNCKEFKGGNSEPGNIRVHEIFAQCPKVGKFEDRPSDRPILVFVTRKDVVDLGRKRMANIPQKHIGVLFDGSVYHYSNTNNQVVKWLPDEFFDTFQRIYEGDQGLFYGTIPNSDLQLRIDSNAETVRTGLAFSLDRREGNKWYARAVNAENDQEFYVGREVKNQASQYYGIFRRASEYDGPQFDPDHYVAQIDHWAYLLELTGYCESKNYFNVFNTYDRAKFTYGFYQFAAHTPEDNLILLFRRLVNLPKAQDYFPEIKMLDGRLTRVNENGGTTDLETVMETGPRGQKQLQLFMNYLNPFRKTINEQEVLQVARLIHWTANDLDIGRLQVETAAEILQKKMSRRYDRWYDLDGRSDLVCAVIADIHHQGRAAKKRVKAALASADPVDALVHISPKYAGRIADLKKISQRLIDERKLGQKVYDSAGNEFVDS</sequence>
<reference evidence="1 4" key="2">
    <citation type="submission" date="2019-02" db="EMBL/GenBank/DDBJ databases">
        <title>Complete genome sequence of Desulfobacter hydrogenophilus AcRS1.</title>
        <authorList>
            <person name="Marietou A."/>
            <person name="Lund M.B."/>
            <person name="Marshall I.P.G."/>
            <person name="Schreiber L."/>
            <person name="Jorgensen B."/>
        </authorList>
    </citation>
    <scope>NUCLEOTIDE SEQUENCE [LARGE SCALE GENOMIC DNA]</scope>
    <source>
        <strain evidence="1 4">AcRS1</strain>
    </source>
</reference>
<protein>
    <submittedName>
        <fullName evidence="2">Uncharacterized protein</fullName>
    </submittedName>
</protein>
<dbReference type="OrthoDB" id="3078754at2"/>
<dbReference type="Proteomes" id="UP000293902">
    <property type="component" value="Chromosome"/>
</dbReference>
<name>A0A328FDQ3_9BACT</name>
<proteinExistence type="predicted"/>